<dbReference type="Gene3D" id="1.20.120.450">
    <property type="entry name" value="dinb family like domain"/>
    <property type="match status" value="1"/>
</dbReference>
<keyword evidence="2" id="KW-1185">Reference proteome</keyword>
<proteinExistence type="predicted"/>
<sequence>MIRLHDISVPVFGRYLERLDGLVIIAAAHMADRGLPEAALLQSRLAPDMLPFEAQVRIAARFPLRALRPLVPRLPDLQFAEAESFAALRDDVAAALDAVSRVEPADLEGREAEIVTDRAGLAEVALPAACFVVDYALPNMLFHLSIAYAIARWEGVKLGKADFDGWHRY</sequence>
<comment type="caution">
    <text evidence="1">The sequence shown here is derived from an EMBL/GenBank/DDBJ whole genome shotgun (WGS) entry which is preliminary data.</text>
</comment>
<dbReference type="RefSeq" id="WP_101287184.1">
    <property type="nucleotide sequence ID" value="NZ_FOUQ01000011.1"/>
</dbReference>
<dbReference type="InterPro" id="IPR034660">
    <property type="entry name" value="DinB/YfiT-like"/>
</dbReference>
<organism evidence="1 2">
    <name type="scientific">Pleomorphomonas diazotrophica</name>
    <dbReference type="NCBI Taxonomy" id="1166257"/>
    <lineage>
        <taxon>Bacteria</taxon>
        <taxon>Pseudomonadati</taxon>
        <taxon>Pseudomonadota</taxon>
        <taxon>Alphaproteobacteria</taxon>
        <taxon>Hyphomicrobiales</taxon>
        <taxon>Pleomorphomonadaceae</taxon>
        <taxon>Pleomorphomonas</taxon>
    </lineage>
</organism>
<dbReference type="PANTHER" id="PTHR36922:SF1">
    <property type="entry name" value="DUF1993 DOMAIN-CONTAINING PROTEIN"/>
    <property type="match status" value="1"/>
</dbReference>
<dbReference type="EMBL" id="PJNW01000002">
    <property type="protein sequence ID" value="PKR90087.1"/>
    <property type="molecule type" value="Genomic_DNA"/>
</dbReference>
<evidence type="ECO:0000313" key="1">
    <source>
        <dbReference type="EMBL" id="PKR90087.1"/>
    </source>
</evidence>
<reference evidence="1 2" key="1">
    <citation type="submission" date="2017-12" db="EMBL/GenBank/DDBJ databases">
        <title>Anaerobic carbon monoxide metabolism by Pleomorphomonas carboxyditropha sp. nov., a new mesophilic hydrogenogenic carboxidotroph.</title>
        <authorList>
            <person name="Esquivel-Elizondo S."/>
            <person name="Krajmalnik-Brown R."/>
        </authorList>
    </citation>
    <scope>NUCLEOTIDE SEQUENCE [LARGE SCALE GENOMIC DNA]</scope>
    <source>
        <strain evidence="1 2">R5-392</strain>
    </source>
</reference>
<dbReference type="Proteomes" id="UP000233491">
    <property type="component" value="Unassembled WGS sequence"/>
</dbReference>
<gene>
    <name evidence="1" type="ORF">CXZ10_01465</name>
</gene>
<dbReference type="Pfam" id="PF09351">
    <property type="entry name" value="DUF1993"/>
    <property type="match status" value="1"/>
</dbReference>
<dbReference type="AlphaFoldDB" id="A0A1I4VG39"/>
<dbReference type="SUPFAM" id="SSF109854">
    <property type="entry name" value="DinB/YfiT-like putative metalloenzymes"/>
    <property type="match status" value="1"/>
</dbReference>
<name>A0A1I4VG39_9HYPH</name>
<protein>
    <submittedName>
        <fullName evidence="1">DUF1993 domain-containing protein</fullName>
    </submittedName>
</protein>
<dbReference type="InterPro" id="IPR018531">
    <property type="entry name" value="DUF1993"/>
</dbReference>
<dbReference type="PANTHER" id="PTHR36922">
    <property type="entry name" value="BLL2446 PROTEIN"/>
    <property type="match status" value="1"/>
</dbReference>
<accession>A0A1I4VG39</accession>
<evidence type="ECO:0000313" key="2">
    <source>
        <dbReference type="Proteomes" id="UP000233491"/>
    </source>
</evidence>
<dbReference type="OrthoDB" id="338237at2"/>